<evidence type="ECO:0000313" key="2">
    <source>
        <dbReference type="Proteomes" id="UP000236311"/>
    </source>
</evidence>
<dbReference type="PROSITE" id="PS51257">
    <property type="entry name" value="PROKAR_LIPOPROTEIN"/>
    <property type="match status" value="1"/>
</dbReference>
<dbReference type="AlphaFoldDB" id="A0A2K4ZQC8"/>
<evidence type="ECO:0000313" key="1">
    <source>
        <dbReference type="EMBL" id="SOY32701.1"/>
    </source>
</evidence>
<dbReference type="OrthoDB" id="2045935at2"/>
<organism evidence="1 2">
    <name type="scientific">Acetatifactor muris</name>
    <dbReference type="NCBI Taxonomy" id="879566"/>
    <lineage>
        <taxon>Bacteria</taxon>
        <taxon>Bacillati</taxon>
        <taxon>Bacillota</taxon>
        <taxon>Clostridia</taxon>
        <taxon>Lachnospirales</taxon>
        <taxon>Lachnospiraceae</taxon>
        <taxon>Acetatifactor</taxon>
    </lineage>
</organism>
<dbReference type="Proteomes" id="UP000236311">
    <property type="component" value="Unassembled WGS sequence"/>
</dbReference>
<proteinExistence type="predicted"/>
<reference evidence="1 2" key="1">
    <citation type="submission" date="2018-01" db="EMBL/GenBank/DDBJ databases">
        <authorList>
            <person name="Gaut B.S."/>
            <person name="Morton B.R."/>
            <person name="Clegg M.T."/>
            <person name="Duvall M.R."/>
        </authorList>
    </citation>
    <scope>NUCLEOTIDE SEQUENCE [LARGE SCALE GENOMIC DNA]</scope>
    <source>
        <strain evidence="1">GP69</strain>
    </source>
</reference>
<accession>A0A2K4ZQC8</accession>
<gene>
    <name evidence="1" type="ORF">AMURIS_05467</name>
</gene>
<name>A0A2K4ZQC8_9FIRM</name>
<dbReference type="EMBL" id="OFSM01000064">
    <property type="protein sequence ID" value="SOY32701.1"/>
    <property type="molecule type" value="Genomic_DNA"/>
</dbReference>
<protein>
    <submittedName>
        <fullName evidence="1">Uncharacterized protein</fullName>
    </submittedName>
</protein>
<keyword evidence="2" id="KW-1185">Reference proteome</keyword>
<sequence length="106" mass="12010">MIKAKTSESQGNIFTLFTGCAQIYHQRWYVRSPRGKFHLHGLLQRAVRQRRAHMGELQSPIGAKEPPLPPSVLCVQTKARERLLSAHKVYPCAPPRYRQNVGAAYG</sequence>